<dbReference type="CDD" id="cd01630">
    <property type="entry name" value="HAD_KDO-like"/>
    <property type="match status" value="1"/>
</dbReference>
<evidence type="ECO:0000256" key="7">
    <source>
        <dbReference type="PIRSR" id="PIRSR006118-2"/>
    </source>
</evidence>
<evidence type="ECO:0000256" key="3">
    <source>
        <dbReference type="ARBA" id="ARBA00011881"/>
    </source>
</evidence>
<dbReference type="Proteomes" id="UP000430222">
    <property type="component" value="Unassembled WGS sequence"/>
</dbReference>
<proteinExistence type="inferred from homology"/>
<dbReference type="InterPro" id="IPR023214">
    <property type="entry name" value="HAD_sf"/>
</dbReference>
<feature type="binding site" evidence="7">
    <location>
        <position position="113"/>
    </location>
    <ligand>
        <name>Mg(2+)</name>
        <dbReference type="ChEBI" id="CHEBI:18420"/>
    </ligand>
</feature>
<evidence type="ECO:0000256" key="5">
    <source>
        <dbReference type="ARBA" id="ARBA00022801"/>
    </source>
</evidence>
<evidence type="ECO:0000313" key="8">
    <source>
        <dbReference type="EMBL" id="MSV23841.1"/>
    </source>
</evidence>
<evidence type="ECO:0000256" key="1">
    <source>
        <dbReference type="ARBA" id="ARBA00001946"/>
    </source>
</evidence>
<evidence type="ECO:0000313" key="9">
    <source>
        <dbReference type="Proteomes" id="UP000430222"/>
    </source>
</evidence>
<dbReference type="FunFam" id="3.40.50.1000:FF:000029">
    <property type="entry name" value="3-deoxy-D-manno-octulosonate 8-phosphate phosphatase KdsC"/>
    <property type="match status" value="1"/>
</dbReference>
<dbReference type="AlphaFoldDB" id="A0A6I2UW16"/>
<dbReference type="PIRSF" id="PIRSF006118">
    <property type="entry name" value="KDO8-P_Ptase"/>
    <property type="match status" value="1"/>
</dbReference>
<keyword evidence="4 7" id="KW-0479">Metal-binding</keyword>
<reference evidence="8 9" key="1">
    <citation type="submission" date="2019-08" db="EMBL/GenBank/DDBJ databases">
        <title>In-depth cultivation of the pig gut microbiome towards novel bacterial diversity and tailored functional studies.</title>
        <authorList>
            <person name="Wylensek D."/>
            <person name="Hitch T.C.A."/>
            <person name="Clavel T."/>
        </authorList>
    </citation>
    <scope>NUCLEOTIDE SEQUENCE [LARGE SCALE GENOMIC DNA]</scope>
    <source>
        <strain evidence="9">WCA-380-WT-3B3</strain>
    </source>
</reference>
<accession>A0A6I2UW16</accession>
<comment type="caution">
    <text evidence="8">The sequence shown here is derived from an EMBL/GenBank/DDBJ whole genome shotgun (WGS) entry which is preliminary data.</text>
</comment>
<dbReference type="SFLD" id="SFLDG01136">
    <property type="entry name" value="C1.6:_Phosphoserine_Phosphatas"/>
    <property type="match status" value="1"/>
</dbReference>
<dbReference type="GO" id="GO:0008781">
    <property type="term" value="F:N-acylneuraminate cytidylyltransferase activity"/>
    <property type="evidence" value="ECO:0007669"/>
    <property type="project" value="TreeGrafter"/>
</dbReference>
<keyword evidence="5 8" id="KW-0378">Hydrolase</keyword>
<dbReference type="Pfam" id="PF08282">
    <property type="entry name" value="Hydrolase_3"/>
    <property type="match status" value="1"/>
</dbReference>
<dbReference type="NCBIfam" id="TIGR01670">
    <property type="entry name" value="KdsC-phosphatas"/>
    <property type="match status" value="1"/>
</dbReference>
<dbReference type="SUPFAM" id="SSF56784">
    <property type="entry name" value="HAD-like"/>
    <property type="match status" value="1"/>
</dbReference>
<dbReference type="GO" id="GO:0046872">
    <property type="term" value="F:metal ion binding"/>
    <property type="evidence" value="ECO:0007669"/>
    <property type="project" value="UniProtKB-KW"/>
</dbReference>
<dbReference type="RefSeq" id="WP_154619577.1">
    <property type="nucleotide sequence ID" value="NZ_CBCTNG010000005.1"/>
</dbReference>
<dbReference type="PANTHER" id="PTHR21485:SF3">
    <property type="entry name" value="N-ACYLNEURAMINATE CYTIDYLYLTRANSFERASE"/>
    <property type="match status" value="1"/>
</dbReference>
<feature type="binding site" evidence="7">
    <location>
        <position position="20"/>
    </location>
    <ligand>
        <name>Mg(2+)</name>
        <dbReference type="ChEBI" id="CHEBI:18420"/>
    </ligand>
</feature>
<keyword evidence="9" id="KW-1185">Reference proteome</keyword>
<dbReference type="SFLD" id="SFLDG01138">
    <property type="entry name" value="C1.6.2:_Deoxy-d-mannose-octulo"/>
    <property type="match status" value="1"/>
</dbReference>
<comment type="cofactor">
    <cofactor evidence="1 7">
        <name>Mg(2+)</name>
        <dbReference type="ChEBI" id="CHEBI:18420"/>
    </cofactor>
</comment>
<dbReference type="SFLD" id="SFLDS00003">
    <property type="entry name" value="Haloacid_Dehalogenase"/>
    <property type="match status" value="1"/>
</dbReference>
<name>A0A6I2UW16_9FIRM</name>
<feature type="binding site" evidence="7">
    <location>
        <position position="22"/>
    </location>
    <ligand>
        <name>substrate</name>
    </ligand>
</feature>
<comment type="subunit">
    <text evidence="3">Homotetramer.</text>
</comment>
<dbReference type="PANTHER" id="PTHR21485">
    <property type="entry name" value="HAD SUPERFAMILY MEMBERS CMAS AND KDSC"/>
    <property type="match status" value="1"/>
</dbReference>
<dbReference type="InterPro" id="IPR036412">
    <property type="entry name" value="HAD-like_sf"/>
</dbReference>
<gene>
    <name evidence="8" type="ORF">FYJ78_01275</name>
</gene>
<dbReference type="InterPro" id="IPR010023">
    <property type="entry name" value="KdsC_fam"/>
</dbReference>
<dbReference type="EMBL" id="VUNL01000001">
    <property type="protein sequence ID" value="MSV23841.1"/>
    <property type="molecule type" value="Genomic_DNA"/>
</dbReference>
<evidence type="ECO:0000256" key="4">
    <source>
        <dbReference type="ARBA" id="ARBA00022723"/>
    </source>
</evidence>
<protein>
    <submittedName>
        <fullName evidence="8">HAD hydrolase family protein</fullName>
    </submittedName>
</protein>
<organism evidence="8 9">
    <name type="scientific">Selenomonas montiformis</name>
    <dbReference type="NCBI Taxonomy" id="2652285"/>
    <lineage>
        <taxon>Bacteria</taxon>
        <taxon>Bacillati</taxon>
        <taxon>Bacillota</taxon>
        <taxon>Negativicutes</taxon>
        <taxon>Selenomonadales</taxon>
        <taxon>Selenomonadaceae</taxon>
        <taxon>Selenomonas</taxon>
    </lineage>
</organism>
<dbReference type="Gene3D" id="3.40.50.1000">
    <property type="entry name" value="HAD superfamily/HAD-like"/>
    <property type="match status" value="1"/>
</dbReference>
<comment type="similarity">
    <text evidence="2">Belongs to the KdsC family.</text>
</comment>
<dbReference type="InterPro" id="IPR050793">
    <property type="entry name" value="CMP-NeuNAc_synthase"/>
</dbReference>
<sequence length="186" mass="20158">MEQKAKALACAKKIQLVIFDVDGVLTDGSICIGPSGELFKPFFCRDGQGITLAHKAGLKTAVITGRSSEQVAIRAKELHISEVFQGNPDKRKAYEAIKDKLGLSDEQIGYVGDDLIDLPIMMQTGLPMAVADAALEVKQEALLISGQPGGRGAVRELLEFILKAQGKWQALLDDFYRPARFDGLAQ</sequence>
<dbReference type="GO" id="GO:0016788">
    <property type="term" value="F:hydrolase activity, acting on ester bonds"/>
    <property type="evidence" value="ECO:0007669"/>
    <property type="project" value="InterPro"/>
</dbReference>
<evidence type="ECO:0000256" key="6">
    <source>
        <dbReference type="ARBA" id="ARBA00022842"/>
    </source>
</evidence>
<keyword evidence="6 7" id="KW-0460">Magnesium</keyword>
<evidence type="ECO:0000256" key="2">
    <source>
        <dbReference type="ARBA" id="ARBA00005893"/>
    </source>
</evidence>